<dbReference type="AlphaFoldDB" id="A0A318E7J2"/>
<reference evidence="1 2" key="1">
    <citation type="submission" date="2018-04" db="EMBL/GenBank/DDBJ databases">
        <title>Genomic Encyclopedia of Type Strains, Phase IV (KMG-IV): sequencing the most valuable type-strain genomes for metagenomic binning, comparative biology and taxonomic classification.</title>
        <authorList>
            <person name="Goeker M."/>
        </authorList>
    </citation>
    <scope>NUCLEOTIDE SEQUENCE [LARGE SCALE GENOMIC DNA]</scope>
    <source>
        <strain evidence="1 2">DSM 104150</strain>
    </source>
</reference>
<gene>
    <name evidence="1" type="ORF">C8D93_1059</name>
</gene>
<evidence type="ECO:0000313" key="1">
    <source>
        <dbReference type="EMBL" id="PXV67657.1"/>
    </source>
</evidence>
<protein>
    <submittedName>
        <fullName evidence="1">Uncharacterized protein</fullName>
    </submittedName>
</protein>
<dbReference type="EMBL" id="QICN01000005">
    <property type="protein sequence ID" value="PXV67657.1"/>
    <property type="molecule type" value="Genomic_DNA"/>
</dbReference>
<accession>A0A318E7J2</accession>
<dbReference type="Proteomes" id="UP000248330">
    <property type="component" value="Unassembled WGS sequence"/>
</dbReference>
<keyword evidence="2" id="KW-1185">Reference proteome</keyword>
<name>A0A318E7J2_9GAMM</name>
<sequence length="78" mass="8279">MSDSSASSSLTPVRNGVLALAYTGKCLPLQVLSSAAGYYIGTYDDAGPVTRESVQYFPTHQAAQQALSTGAWTQRDHL</sequence>
<dbReference type="OrthoDB" id="8563547at2"/>
<evidence type="ECO:0000313" key="2">
    <source>
        <dbReference type="Proteomes" id="UP000248330"/>
    </source>
</evidence>
<dbReference type="RefSeq" id="WP_110265136.1">
    <property type="nucleotide sequence ID" value="NZ_CAWNXA010000005.1"/>
</dbReference>
<comment type="caution">
    <text evidence="1">The sequence shown here is derived from an EMBL/GenBank/DDBJ whole genome shotgun (WGS) entry which is preliminary data.</text>
</comment>
<proteinExistence type="predicted"/>
<organism evidence="1 2">
    <name type="scientific">Sinimarinibacterium flocculans</name>
    <dbReference type="NCBI Taxonomy" id="985250"/>
    <lineage>
        <taxon>Bacteria</taxon>
        <taxon>Pseudomonadati</taxon>
        <taxon>Pseudomonadota</taxon>
        <taxon>Gammaproteobacteria</taxon>
        <taxon>Nevskiales</taxon>
        <taxon>Nevskiaceae</taxon>
        <taxon>Sinimarinibacterium</taxon>
    </lineage>
</organism>